<dbReference type="PANTHER" id="PTHR33175:SF5">
    <property type="entry name" value="INTEGRATION HOST FACTOR SUBUNIT BETA"/>
    <property type="match status" value="1"/>
</dbReference>
<dbReference type="PRINTS" id="PR01727">
    <property type="entry name" value="DNABINDINGHU"/>
</dbReference>
<organism evidence="5 6">
    <name type="scientific">Sphingomonas carotinifaciens</name>
    <dbReference type="NCBI Taxonomy" id="1166323"/>
    <lineage>
        <taxon>Bacteria</taxon>
        <taxon>Pseudomonadati</taxon>
        <taxon>Pseudomonadota</taxon>
        <taxon>Alphaproteobacteria</taxon>
        <taxon>Sphingomonadales</taxon>
        <taxon>Sphingomonadaceae</taxon>
        <taxon>Sphingomonas</taxon>
    </lineage>
</organism>
<evidence type="ECO:0000256" key="3">
    <source>
        <dbReference type="RuleBase" id="RU003939"/>
    </source>
</evidence>
<dbReference type="PANTHER" id="PTHR33175">
    <property type="entry name" value="DNA-BINDING PROTEIN HU"/>
    <property type="match status" value="1"/>
</dbReference>
<dbReference type="Gene3D" id="4.10.520.10">
    <property type="entry name" value="IHF-like DNA-binding proteins"/>
    <property type="match status" value="1"/>
</dbReference>
<dbReference type="CDD" id="cd13836">
    <property type="entry name" value="IHF_B"/>
    <property type="match status" value="1"/>
</dbReference>
<comment type="similarity">
    <text evidence="1 3">Belongs to the bacterial histone-like protein family.</text>
</comment>
<dbReference type="EMBL" id="FNBI01000009">
    <property type="protein sequence ID" value="SDG00828.1"/>
    <property type="molecule type" value="Genomic_DNA"/>
</dbReference>
<sequence length="106" mass="12109">MLRSELVQMIKERHADFTTREAELIVTAFFDAIVRQLQADGRVELRGFGMFTTRAREARQARNPRTGEGVKVPAKRVTYFRPGKELRERLNADAPADVEYDDVLAA</sequence>
<evidence type="ECO:0000313" key="7">
    <source>
        <dbReference type="Proteomes" id="UP000436801"/>
    </source>
</evidence>
<dbReference type="RefSeq" id="WP_149683324.1">
    <property type="nucleotide sequence ID" value="NZ_CP178399.1"/>
</dbReference>
<dbReference type="OrthoDB" id="9804203at2"/>
<dbReference type="GO" id="GO:0005829">
    <property type="term" value="C:cytosol"/>
    <property type="evidence" value="ECO:0007669"/>
    <property type="project" value="TreeGrafter"/>
</dbReference>
<evidence type="ECO:0000313" key="5">
    <source>
        <dbReference type="EMBL" id="SDG00828.1"/>
    </source>
</evidence>
<dbReference type="SMART" id="SM00411">
    <property type="entry name" value="BHL"/>
    <property type="match status" value="1"/>
</dbReference>
<dbReference type="SUPFAM" id="SSF47729">
    <property type="entry name" value="IHF-like DNA-binding proteins"/>
    <property type="match status" value="1"/>
</dbReference>
<evidence type="ECO:0000313" key="4">
    <source>
        <dbReference type="EMBL" id="MWC42402.1"/>
    </source>
</evidence>
<dbReference type="InterPro" id="IPR020816">
    <property type="entry name" value="Histone-like_DNA-bd_CS"/>
</dbReference>
<dbReference type="InterPro" id="IPR010992">
    <property type="entry name" value="IHF-like_DNA-bd_dom_sf"/>
</dbReference>
<evidence type="ECO:0000256" key="1">
    <source>
        <dbReference type="ARBA" id="ARBA00010529"/>
    </source>
</evidence>
<gene>
    <name evidence="4" type="ORF">GQR91_01830</name>
    <name evidence="5" type="ORF">SAMN05216557_1096</name>
</gene>
<keyword evidence="2" id="KW-0238">DNA-binding</keyword>
<protein>
    <submittedName>
        <fullName evidence="5">Integration host factor subunit beta</fullName>
    </submittedName>
</protein>
<evidence type="ECO:0000256" key="2">
    <source>
        <dbReference type="ARBA" id="ARBA00023125"/>
    </source>
</evidence>
<dbReference type="Proteomes" id="UP000323502">
    <property type="component" value="Unassembled WGS sequence"/>
</dbReference>
<name>A0A1G7QQN7_9SPHN</name>
<dbReference type="Pfam" id="PF00216">
    <property type="entry name" value="Bac_DNA_binding"/>
    <property type="match status" value="1"/>
</dbReference>
<reference evidence="5 6" key="1">
    <citation type="submission" date="2016-10" db="EMBL/GenBank/DDBJ databases">
        <authorList>
            <person name="Varghese N."/>
            <person name="Submissions S."/>
        </authorList>
    </citation>
    <scope>NUCLEOTIDE SEQUENCE [LARGE SCALE GENOMIC DNA]</scope>
    <source>
        <strain evidence="5 6">S7-754</strain>
    </source>
</reference>
<dbReference type="AlphaFoldDB" id="A0A1G7QQN7"/>
<dbReference type="EMBL" id="WSUT01000002">
    <property type="protein sequence ID" value="MWC42402.1"/>
    <property type="molecule type" value="Genomic_DNA"/>
</dbReference>
<dbReference type="InterPro" id="IPR000119">
    <property type="entry name" value="Hist_DNA-bd"/>
</dbReference>
<evidence type="ECO:0000313" key="6">
    <source>
        <dbReference type="Proteomes" id="UP000323502"/>
    </source>
</evidence>
<proteinExistence type="inferred from homology"/>
<keyword evidence="6" id="KW-1185">Reference proteome</keyword>
<accession>A0A1G7QQN7</accession>
<dbReference type="GO" id="GO:0030527">
    <property type="term" value="F:structural constituent of chromatin"/>
    <property type="evidence" value="ECO:0007669"/>
    <property type="project" value="InterPro"/>
</dbReference>
<dbReference type="Proteomes" id="UP000436801">
    <property type="component" value="Unassembled WGS sequence"/>
</dbReference>
<reference evidence="4 7" key="2">
    <citation type="submission" date="2019-12" db="EMBL/GenBank/DDBJ databases">
        <authorList>
            <person name="Zheng J."/>
        </authorList>
    </citation>
    <scope>NUCLEOTIDE SEQUENCE [LARGE SCALE GENOMIC DNA]</scope>
    <source>
        <strain evidence="4 7">DSM 27347</strain>
    </source>
</reference>
<dbReference type="GO" id="GO:0003677">
    <property type="term" value="F:DNA binding"/>
    <property type="evidence" value="ECO:0007669"/>
    <property type="project" value="UniProtKB-KW"/>
</dbReference>
<dbReference type="PROSITE" id="PS00045">
    <property type="entry name" value="HISTONE_LIKE"/>
    <property type="match status" value="1"/>
</dbReference>